<dbReference type="WBParaSite" id="PSAMB.scaffold73size86561.g1531.t1">
    <property type="protein sequence ID" value="PSAMB.scaffold73size86561.g1531.t1"/>
    <property type="gene ID" value="PSAMB.scaffold73size86561.g1531"/>
</dbReference>
<sequence>MARGADDCVLEEQAPSARPARSAVVSPAAHSFCLSARRSPTAHRSPSIGLRQSSGLLRRADPQAMIINRISLKPLAKTLHRLLAICGCETAHVLHLTTLSIAPNRLIATMHVTADTRKLHSLPPPISSTTVFVPLRIIAARPSCFTFVTGQLAIVRCWEVC</sequence>
<reference evidence="2" key="1">
    <citation type="submission" date="2022-11" db="UniProtKB">
        <authorList>
            <consortium name="WormBaseParasite"/>
        </authorList>
    </citation>
    <scope>IDENTIFICATION</scope>
</reference>
<keyword evidence="1" id="KW-1185">Reference proteome</keyword>
<evidence type="ECO:0000313" key="1">
    <source>
        <dbReference type="Proteomes" id="UP000887566"/>
    </source>
</evidence>
<dbReference type="AlphaFoldDB" id="A0A914XCD7"/>
<evidence type="ECO:0000313" key="2">
    <source>
        <dbReference type="WBParaSite" id="PSAMB.scaffold73size86561.g1531.t1"/>
    </source>
</evidence>
<name>A0A914XCD7_9BILA</name>
<accession>A0A914XCD7</accession>
<proteinExistence type="predicted"/>
<protein>
    <submittedName>
        <fullName evidence="2">Uncharacterized protein</fullName>
    </submittedName>
</protein>
<organism evidence="1 2">
    <name type="scientific">Plectus sambesii</name>
    <dbReference type="NCBI Taxonomy" id="2011161"/>
    <lineage>
        <taxon>Eukaryota</taxon>
        <taxon>Metazoa</taxon>
        <taxon>Ecdysozoa</taxon>
        <taxon>Nematoda</taxon>
        <taxon>Chromadorea</taxon>
        <taxon>Plectida</taxon>
        <taxon>Plectina</taxon>
        <taxon>Plectoidea</taxon>
        <taxon>Plectidae</taxon>
        <taxon>Plectus</taxon>
    </lineage>
</organism>
<dbReference type="Proteomes" id="UP000887566">
    <property type="component" value="Unplaced"/>
</dbReference>